<reference evidence="3" key="1">
    <citation type="journal article" date="2020" name="Nature">
        <title>Giant virus diversity and host interactions through global metagenomics.</title>
        <authorList>
            <person name="Schulz F."/>
            <person name="Roux S."/>
            <person name="Paez-Espino D."/>
            <person name="Jungbluth S."/>
            <person name="Walsh D.A."/>
            <person name="Denef V.J."/>
            <person name="McMahon K.D."/>
            <person name="Konstantinidis K.T."/>
            <person name="Eloe-Fadrosh E.A."/>
            <person name="Kyrpides N.C."/>
            <person name="Woyke T."/>
        </authorList>
    </citation>
    <scope>NUCLEOTIDE SEQUENCE</scope>
    <source>
        <strain evidence="3">GVMAG-M-3300023179-27</strain>
    </source>
</reference>
<evidence type="ECO:0000313" key="3">
    <source>
        <dbReference type="EMBL" id="QHT26255.1"/>
    </source>
</evidence>
<evidence type="ECO:0000256" key="1">
    <source>
        <dbReference type="SAM" id="Coils"/>
    </source>
</evidence>
<evidence type="ECO:0000256" key="2">
    <source>
        <dbReference type="SAM" id="Phobius"/>
    </source>
</evidence>
<dbReference type="EMBL" id="MN739782">
    <property type="protein sequence ID" value="QHT26255.1"/>
    <property type="molecule type" value="Genomic_DNA"/>
</dbReference>
<organism evidence="3">
    <name type="scientific">viral metagenome</name>
    <dbReference type="NCBI Taxonomy" id="1070528"/>
    <lineage>
        <taxon>unclassified sequences</taxon>
        <taxon>metagenomes</taxon>
        <taxon>organismal metagenomes</taxon>
    </lineage>
</organism>
<sequence>MDNHRLTEKHRIELEELQKQEDESYKNSLKSLDESKKELDRIKNTTAWKFMNREVHSITPTLVSCVALYYIFKTYKKVRF</sequence>
<feature type="transmembrane region" description="Helical" evidence="2">
    <location>
        <begin position="55"/>
        <end position="72"/>
    </location>
</feature>
<name>A0A6C0EFZ0_9ZZZZ</name>
<protein>
    <submittedName>
        <fullName evidence="3">Uncharacterized protein</fullName>
    </submittedName>
</protein>
<keyword evidence="2" id="KW-1133">Transmembrane helix</keyword>
<accession>A0A6C0EFZ0</accession>
<keyword evidence="2" id="KW-0472">Membrane</keyword>
<feature type="coiled-coil region" evidence="1">
    <location>
        <begin position="3"/>
        <end position="45"/>
    </location>
</feature>
<proteinExistence type="predicted"/>
<keyword evidence="2" id="KW-0812">Transmembrane</keyword>
<dbReference type="AlphaFoldDB" id="A0A6C0EFZ0"/>
<keyword evidence="1" id="KW-0175">Coiled coil</keyword>